<dbReference type="InterPro" id="IPR011663">
    <property type="entry name" value="UTRA"/>
</dbReference>
<dbReference type="CDD" id="cd07377">
    <property type="entry name" value="WHTH_GntR"/>
    <property type="match status" value="1"/>
</dbReference>
<keyword evidence="1" id="KW-0805">Transcription regulation</keyword>
<dbReference type="Gene3D" id="1.10.10.10">
    <property type="entry name" value="Winged helix-like DNA-binding domain superfamily/Winged helix DNA-binding domain"/>
    <property type="match status" value="1"/>
</dbReference>
<reference evidence="5 6" key="1">
    <citation type="submission" date="2020-03" db="EMBL/GenBank/DDBJ databases">
        <title>Genomic Encyclopedia of Type Strains, Phase IV (KMG-IV): sequencing the most valuable type-strain genomes for metagenomic binning, comparative biology and taxonomic classification.</title>
        <authorList>
            <person name="Goeker M."/>
        </authorList>
    </citation>
    <scope>NUCLEOTIDE SEQUENCE [LARGE SCALE GENOMIC DNA]</scope>
    <source>
        <strain evidence="5 6">DSM 103870</strain>
    </source>
</reference>
<gene>
    <name evidence="5" type="ORF">FHS82_002549</name>
</gene>
<dbReference type="InterPro" id="IPR036390">
    <property type="entry name" value="WH_DNA-bd_sf"/>
</dbReference>
<proteinExistence type="predicted"/>
<dbReference type="SUPFAM" id="SSF64288">
    <property type="entry name" value="Chorismate lyase-like"/>
    <property type="match status" value="1"/>
</dbReference>
<organism evidence="5 6">
    <name type="scientific">Pseudochelatococcus lubricantis</name>
    <dbReference type="NCBI Taxonomy" id="1538102"/>
    <lineage>
        <taxon>Bacteria</taxon>
        <taxon>Pseudomonadati</taxon>
        <taxon>Pseudomonadota</taxon>
        <taxon>Alphaproteobacteria</taxon>
        <taxon>Hyphomicrobiales</taxon>
        <taxon>Chelatococcaceae</taxon>
        <taxon>Pseudochelatococcus</taxon>
    </lineage>
</organism>
<dbReference type="EMBL" id="JAASQI010000005">
    <property type="protein sequence ID" value="NIJ58701.1"/>
    <property type="molecule type" value="Genomic_DNA"/>
</dbReference>
<dbReference type="InterPro" id="IPR050679">
    <property type="entry name" value="Bact_HTH_transcr_reg"/>
</dbReference>
<dbReference type="PANTHER" id="PTHR44846">
    <property type="entry name" value="MANNOSYL-D-GLYCERATE TRANSPORT/METABOLISM SYSTEM REPRESSOR MNGR-RELATED"/>
    <property type="match status" value="1"/>
</dbReference>
<dbReference type="Proteomes" id="UP001429580">
    <property type="component" value="Unassembled WGS sequence"/>
</dbReference>
<dbReference type="PRINTS" id="PR00035">
    <property type="entry name" value="HTHGNTR"/>
</dbReference>
<dbReference type="InterPro" id="IPR028978">
    <property type="entry name" value="Chorismate_lyase_/UTRA_dom_sf"/>
</dbReference>
<name>A0ABX0V6E5_9HYPH</name>
<evidence type="ECO:0000256" key="2">
    <source>
        <dbReference type="ARBA" id="ARBA00023125"/>
    </source>
</evidence>
<evidence type="ECO:0000313" key="6">
    <source>
        <dbReference type="Proteomes" id="UP001429580"/>
    </source>
</evidence>
<evidence type="ECO:0000259" key="4">
    <source>
        <dbReference type="PROSITE" id="PS50949"/>
    </source>
</evidence>
<protein>
    <submittedName>
        <fullName evidence="5">DNA-binding GntR family transcriptional regulator</fullName>
    </submittedName>
</protein>
<keyword evidence="2 5" id="KW-0238">DNA-binding</keyword>
<evidence type="ECO:0000313" key="5">
    <source>
        <dbReference type="EMBL" id="NIJ58701.1"/>
    </source>
</evidence>
<keyword evidence="3" id="KW-0804">Transcription</keyword>
<dbReference type="GO" id="GO:0003677">
    <property type="term" value="F:DNA binding"/>
    <property type="evidence" value="ECO:0007669"/>
    <property type="project" value="UniProtKB-KW"/>
</dbReference>
<dbReference type="Gene3D" id="3.40.1410.10">
    <property type="entry name" value="Chorismate lyase-like"/>
    <property type="match status" value="1"/>
</dbReference>
<dbReference type="InterPro" id="IPR000524">
    <property type="entry name" value="Tscrpt_reg_HTH_GntR"/>
</dbReference>
<dbReference type="RefSeq" id="WP_166953328.1">
    <property type="nucleotide sequence ID" value="NZ_JAASQI010000005.1"/>
</dbReference>
<dbReference type="Pfam" id="PF07702">
    <property type="entry name" value="UTRA"/>
    <property type="match status" value="1"/>
</dbReference>
<dbReference type="PANTHER" id="PTHR44846:SF7">
    <property type="entry name" value="TRANSCRIPTIONAL REGULATOR OF 2-AMINOETHYLPHOSPHONATE DEGRADATION OPERONS-RELATED"/>
    <property type="match status" value="1"/>
</dbReference>
<keyword evidence="6" id="KW-1185">Reference proteome</keyword>
<evidence type="ECO:0000256" key="1">
    <source>
        <dbReference type="ARBA" id="ARBA00023015"/>
    </source>
</evidence>
<accession>A0ABX0V6E5</accession>
<dbReference type="InterPro" id="IPR036388">
    <property type="entry name" value="WH-like_DNA-bd_sf"/>
</dbReference>
<dbReference type="SMART" id="SM00866">
    <property type="entry name" value="UTRA"/>
    <property type="match status" value="1"/>
</dbReference>
<evidence type="ECO:0000256" key="3">
    <source>
        <dbReference type="ARBA" id="ARBA00023163"/>
    </source>
</evidence>
<dbReference type="SMART" id="SM00345">
    <property type="entry name" value="HTH_GNTR"/>
    <property type="match status" value="1"/>
</dbReference>
<dbReference type="SUPFAM" id="SSF46785">
    <property type="entry name" value="Winged helix' DNA-binding domain"/>
    <property type="match status" value="1"/>
</dbReference>
<sequence length="243" mass="28018">MSRVGVRGEIRGRLGAVQLEVRKRIQKQLYGPGQRLPSERELSNEFEMPRVSLHECLVQLEAEGLIYRETNRGWYVSPPRFLYNPQSRGHFTQSAVEQGRRPSTRVIDKRLTPAPQQVSELLELAAETELACIRRVRSIDGRPVLYVEHYFSPTVFPDLFEQDLSGSLTELYRDRYGFHYGRMRYQIIPTAVRNDAAKVLRLANGGPALLVRRVNHEASGRAKDCDLEYWRHDAVLVEVEVEN</sequence>
<feature type="domain" description="HTH gntR-type" evidence="4">
    <location>
        <begin position="11"/>
        <end position="79"/>
    </location>
</feature>
<dbReference type="PROSITE" id="PS50949">
    <property type="entry name" value="HTH_GNTR"/>
    <property type="match status" value="1"/>
</dbReference>
<dbReference type="Pfam" id="PF00392">
    <property type="entry name" value="GntR"/>
    <property type="match status" value="1"/>
</dbReference>
<comment type="caution">
    <text evidence="5">The sequence shown here is derived from an EMBL/GenBank/DDBJ whole genome shotgun (WGS) entry which is preliminary data.</text>
</comment>